<dbReference type="Pfam" id="PF01124">
    <property type="entry name" value="MAPEG"/>
    <property type="match status" value="1"/>
</dbReference>
<dbReference type="AlphaFoldDB" id="A0A178HV30"/>
<gene>
    <name evidence="6" type="ORF">A3840_14085</name>
</gene>
<dbReference type="OrthoDB" id="582367at2"/>
<dbReference type="InterPro" id="IPR001129">
    <property type="entry name" value="Membr-assoc_MAPEG"/>
</dbReference>
<comment type="subcellular location">
    <subcellularLocation>
        <location evidence="1">Membrane</location>
    </subcellularLocation>
</comment>
<feature type="transmembrane region" description="Helical" evidence="5">
    <location>
        <begin position="129"/>
        <end position="149"/>
    </location>
</feature>
<name>A0A178HV30_9HYPH</name>
<feature type="transmembrane region" description="Helical" evidence="5">
    <location>
        <begin position="106"/>
        <end position="123"/>
    </location>
</feature>
<reference evidence="6 7" key="1">
    <citation type="submission" date="2016-03" db="EMBL/GenBank/DDBJ databases">
        <title>Genome sequencing of Devosia sp. S37.</title>
        <authorList>
            <person name="Mohd Nor M."/>
        </authorList>
    </citation>
    <scope>NUCLEOTIDE SEQUENCE [LARGE SCALE GENOMIC DNA]</scope>
    <source>
        <strain evidence="6 7">S37</strain>
    </source>
</reference>
<evidence type="ECO:0000256" key="2">
    <source>
        <dbReference type="ARBA" id="ARBA00022692"/>
    </source>
</evidence>
<evidence type="ECO:0000256" key="3">
    <source>
        <dbReference type="ARBA" id="ARBA00022989"/>
    </source>
</evidence>
<keyword evidence="7" id="KW-1185">Reference proteome</keyword>
<dbReference type="EMBL" id="LVVY01000103">
    <property type="protein sequence ID" value="OAM75894.1"/>
    <property type="molecule type" value="Genomic_DNA"/>
</dbReference>
<dbReference type="GO" id="GO:0016020">
    <property type="term" value="C:membrane"/>
    <property type="evidence" value="ECO:0007669"/>
    <property type="project" value="UniProtKB-SubCell"/>
</dbReference>
<feature type="transmembrane region" description="Helical" evidence="5">
    <location>
        <begin position="51"/>
        <end position="71"/>
    </location>
</feature>
<dbReference type="InterPro" id="IPR023352">
    <property type="entry name" value="MAPEG-like_dom_sf"/>
</dbReference>
<evidence type="ECO:0000256" key="4">
    <source>
        <dbReference type="ARBA" id="ARBA00023136"/>
    </source>
</evidence>
<sequence>MAGGDDSIDVAASRRRMFGAVAVVVPLALVAWLGLYFLTPAIDGAASPVDRLGFAAGWIGMATFLCLLTGVEAVAHERLFTPAINPLAGRESPRLRINLRYLQNTLEQWAILVPALLLLAWYAEDGGQLRAVTASAVVWIALRFVFWIGYHHSPEMRTPGLVGMAMSMLVLAYGVARFGHDLAGWPGAVTPLLIFGGIEAYLVYMSLRAGAGTKGPD</sequence>
<dbReference type="Proteomes" id="UP000078389">
    <property type="component" value="Unassembled WGS sequence"/>
</dbReference>
<keyword evidence="4 5" id="KW-0472">Membrane</keyword>
<evidence type="ECO:0000313" key="7">
    <source>
        <dbReference type="Proteomes" id="UP000078389"/>
    </source>
</evidence>
<evidence type="ECO:0000313" key="6">
    <source>
        <dbReference type="EMBL" id="OAM75894.1"/>
    </source>
</evidence>
<dbReference type="SUPFAM" id="SSF161084">
    <property type="entry name" value="MAPEG domain-like"/>
    <property type="match status" value="1"/>
</dbReference>
<accession>A0A178HV30</accession>
<dbReference type="Gene3D" id="1.20.120.550">
    <property type="entry name" value="Membrane associated eicosanoid/glutathione metabolism-like domain"/>
    <property type="match status" value="1"/>
</dbReference>
<comment type="caution">
    <text evidence="6">The sequence shown here is derived from an EMBL/GenBank/DDBJ whole genome shotgun (WGS) entry which is preliminary data.</text>
</comment>
<evidence type="ECO:0000256" key="5">
    <source>
        <dbReference type="SAM" id="Phobius"/>
    </source>
</evidence>
<proteinExistence type="predicted"/>
<feature type="transmembrane region" description="Helical" evidence="5">
    <location>
        <begin position="185"/>
        <end position="204"/>
    </location>
</feature>
<evidence type="ECO:0008006" key="8">
    <source>
        <dbReference type="Google" id="ProtNLM"/>
    </source>
</evidence>
<keyword evidence="2 5" id="KW-0812">Transmembrane</keyword>
<keyword evidence="3 5" id="KW-1133">Transmembrane helix</keyword>
<feature type="transmembrane region" description="Helical" evidence="5">
    <location>
        <begin position="17"/>
        <end position="39"/>
    </location>
</feature>
<dbReference type="RefSeq" id="WP_067458037.1">
    <property type="nucleotide sequence ID" value="NZ_LVVY01000103.1"/>
</dbReference>
<organism evidence="6 7">
    <name type="scientific">Devosia elaeis</name>
    <dbReference type="NCBI Taxonomy" id="1770058"/>
    <lineage>
        <taxon>Bacteria</taxon>
        <taxon>Pseudomonadati</taxon>
        <taxon>Pseudomonadota</taxon>
        <taxon>Alphaproteobacteria</taxon>
        <taxon>Hyphomicrobiales</taxon>
        <taxon>Devosiaceae</taxon>
        <taxon>Devosia</taxon>
    </lineage>
</organism>
<feature type="transmembrane region" description="Helical" evidence="5">
    <location>
        <begin position="161"/>
        <end position="179"/>
    </location>
</feature>
<evidence type="ECO:0000256" key="1">
    <source>
        <dbReference type="ARBA" id="ARBA00004370"/>
    </source>
</evidence>
<dbReference type="STRING" id="1770058.A3840_14085"/>
<protein>
    <recommendedName>
        <fullName evidence="8">MAPEG family protein</fullName>
    </recommendedName>
</protein>